<proteinExistence type="predicted"/>
<dbReference type="Proteomes" id="UP000177947">
    <property type="component" value="Unassembled WGS sequence"/>
</dbReference>
<comment type="caution">
    <text evidence="3">The sequence shown here is derived from an EMBL/GenBank/DDBJ whole genome shotgun (WGS) entry which is preliminary data.</text>
</comment>
<evidence type="ECO:0000313" key="3">
    <source>
        <dbReference type="EMBL" id="OGD39037.1"/>
    </source>
</evidence>
<dbReference type="AlphaFoldDB" id="A0A1F5C860"/>
<dbReference type="Pfam" id="PF26593">
    <property type="entry name" value="TraC-like"/>
    <property type="match status" value="1"/>
</dbReference>
<evidence type="ECO:0000313" key="4">
    <source>
        <dbReference type="Proteomes" id="UP000177947"/>
    </source>
</evidence>
<evidence type="ECO:0000256" key="1">
    <source>
        <dbReference type="SAM" id="Coils"/>
    </source>
</evidence>
<accession>A0A1F5C860</accession>
<gene>
    <name evidence="3" type="ORF">A2907_01070</name>
</gene>
<evidence type="ECO:0000259" key="2">
    <source>
        <dbReference type="Pfam" id="PF26593"/>
    </source>
</evidence>
<reference evidence="3 4" key="1">
    <citation type="journal article" date="2016" name="Nat. Commun.">
        <title>Thousands of microbial genomes shed light on interconnected biogeochemical processes in an aquifer system.</title>
        <authorList>
            <person name="Anantharaman K."/>
            <person name="Brown C.T."/>
            <person name="Hug L.A."/>
            <person name="Sharon I."/>
            <person name="Castelle C.J."/>
            <person name="Probst A.J."/>
            <person name="Thomas B.C."/>
            <person name="Singh A."/>
            <person name="Wilkins M.J."/>
            <person name="Karaoz U."/>
            <person name="Brodie E.L."/>
            <person name="Williams K.H."/>
            <person name="Hubbard S.S."/>
            <person name="Banfield J.F."/>
        </authorList>
    </citation>
    <scope>NUCLEOTIDE SEQUENCE [LARGE SCALE GENOMIC DNA]</scope>
</reference>
<organism evidence="3 4">
    <name type="scientific">Candidatus Azambacteria bacterium RIFCSPLOWO2_01_FULL_37_9</name>
    <dbReference type="NCBI Taxonomy" id="1797297"/>
    <lineage>
        <taxon>Bacteria</taxon>
        <taxon>Candidatus Azamiibacteriota</taxon>
    </lineage>
</organism>
<dbReference type="InterPro" id="IPR058596">
    <property type="entry name" value="TraC-like_dom"/>
</dbReference>
<protein>
    <recommendedName>
        <fullName evidence="2">TraC-like domain-containing protein</fullName>
    </recommendedName>
</protein>
<sequence length="215" mass="24627">MSLNKSSTTASQKFVEIDKIKEDMVILKSGAVRAVLLASSINLALKSTEEQDAIIYQFQSFLNSIDFPLQFIIQSRKLNIDDYLATIKEMERKQENELLKIQAQEYIEFIRNFVELQNIMTKNFYIVVPFTKEIVKTGKGIFGASTSAAKMDDEQLLKLKDQLWQRVEEVMAGISRVGIKCVPLNTQELVELFYDLYNPEEGGKRDLSQIQLLIS</sequence>
<keyword evidence="1" id="KW-0175">Coiled coil</keyword>
<name>A0A1F5C860_9BACT</name>
<feature type="coiled-coil region" evidence="1">
    <location>
        <begin position="73"/>
        <end position="100"/>
    </location>
</feature>
<dbReference type="EMBL" id="MEYQ01000019">
    <property type="protein sequence ID" value="OGD39037.1"/>
    <property type="molecule type" value="Genomic_DNA"/>
</dbReference>
<feature type="domain" description="TraC-like" evidence="2">
    <location>
        <begin position="27"/>
        <end position="195"/>
    </location>
</feature>